<gene>
    <name evidence="2" type="ORF">PUW23_05415</name>
</gene>
<feature type="transmembrane region" description="Helical" evidence="1">
    <location>
        <begin position="239"/>
        <end position="257"/>
    </location>
</feature>
<feature type="transmembrane region" description="Helical" evidence="1">
    <location>
        <begin position="174"/>
        <end position="195"/>
    </location>
</feature>
<accession>A0AAX3N1R1</accession>
<feature type="transmembrane region" description="Helical" evidence="1">
    <location>
        <begin position="336"/>
        <end position="354"/>
    </location>
</feature>
<keyword evidence="1" id="KW-1133">Transmembrane helix</keyword>
<feature type="transmembrane region" description="Helical" evidence="1">
    <location>
        <begin position="306"/>
        <end position="324"/>
    </location>
</feature>
<reference evidence="2" key="1">
    <citation type="submission" date="2023-02" db="EMBL/GenBank/DDBJ databases">
        <title>Pathogen: clinical or host-associated sample.</title>
        <authorList>
            <person name="Hergert J."/>
            <person name="Casey R."/>
            <person name="Wagner J."/>
            <person name="Young E.L."/>
            <person name="Oakeson K.F."/>
        </authorList>
    </citation>
    <scope>NUCLEOTIDE SEQUENCE</scope>
    <source>
        <strain evidence="2">2022CK-00830</strain>
    </source>
</reference>
<proteinExistence type="predicted"/>
<evidence type="ECO:0000256" key="1">
    <source>
        <dbReference type="SAM" id="Phobius"/>
    </source>
</evidence>
<organism evidence="2 3">
    <name type="scientific">Paenibacillus urinalis</name>
    <dbReference type="NCBI Taxonomy" id="521520"/>
    <lineage>
        <taxon>Bacteria</taxon>
        <taxon>Bacillati</taxon>
        <taxon>Bacillota</taxon>
        <taxon>Bacilli</taxon>
        <taxon>Bacillales</taxon>
        <taxon>Paenibacillaceae</taxon>
        <taxon>Paenibacillus</taxon>
    </lineage>
</organism>
<dbReference type="Proteomes" id="UP001220962">
    <property type="component" value="Chromosome"/>
</dbReference>
<protein>
    <submittedName>
        <fullName evidence="2">Sulfite exporter TauE/SafE family protein</fullName>
    </submittedName>
</protein>
<keyword evidence="1" id="KW-0812">Transmembrane</keyword>
<feature type="transmembrane region" description="Helical" evidence="1">
    <location>
        <begin position="269"/>
        <end position="294"/>
    </location>
</feature>
<evidence type="ECO:0000313" key="3">
    <source>
        <dbReference type="Proteomes" id="UP001220962"/>
    </source>
</evidence>
<feature type="transmembrane region" description="Helical" evidence="1">
    <location>
        <begin position="21"/>
        <end position="42"/>
    </location>
</feature>
<sequence length="676" mass="77264">MTSIRLFFNRGVILQDLKQHGWIGILYLLALAFLLPFVMLVHPVSGGQGREIDSLFDVSDDLTLNLLLIFPIFTVSFIFRYLHSKAPSDLYHSLPITRNQLLTSHLFSALILMLVPVWVIAVVTALIRLFASNHYIYELSVVWEWAWLSTAIILFLSGLTVLLAVSLGQTILQLIVTYGLLLTPAWILVLGVIHMERFLFGFSSEYYEMGYSTGFELGTISPFLRLTGLSGQPFGWMEILIYLLLGVMFIIISYFLYRKRDTAASGRAIVFPFMTLLFRLLVMLFISMALGAYLSEANGYSTRGLIIGYLIGGILGCLIAEMVVRKTWLIWSKRTLASSIGYSLLLLLLLYLPVSNIDGFETRVPKAEDIKGVAVSEHFTNLIDMDEVNQMQIPAKLTSKSFSQNPAYIEAVLQLHQELIAQYEAGEITPVKTSDRSRNLVIAYELESGNKWVREYELQEGQLENSLRKVMEHEEYKKQYVQSTLLDEDTSRITLTSWEANKKVTIKDPEDIKEFKQILLKEIVSMSYEEQLEMGNSWATIELTSPNLRYGSYQYQEWSKSYEELEAWMVEKGLADQARMNPSDIREMTVTRNIPNTGFSGSQEDMELNEKYYEHMAQLSGETSVTEEVSQWDVLTHRKDLSVYDDYNLDTPYLVKIKLNTGEVFINGMEHFPEGM</sequence>
<dbReference type="RefSeq" id="WP_047913456.1">
    <property type="nucleotide sequence ID" value="NZ_CP118101.1"/>
</dbReference>
<name>A0AAX3N1R1_9BACL</name>
<dbReference type="EMBL" id="CP118101">
    <property type="protein sequence ID" value="WDH83666.1"/>
    <property type="molecule type" value="Genomic_DNA"/>
</dbReference>
<feature type="transmembrane region" description="Helical" evidence="1">
    <location>
        <begin position="102"/>
        <end position="127"/>
    </location>
</feature>
<dbReference type="AlphaFoldDB" id="A0AAX3N1R1"/>
<evidence type="ECO:0000313" key="2">
    <source>
        <dbReference type="EMBL" id="WDH83666.1"/>
    </source>
</evidence>
<feature type="transmembrane region" description="Helical" evidence="1">
    <location>
        <begin position="147"/>
        <end position="167"/>
    </location>
</feature>
<keyword evidence="1" id="KW-0472">Membrane</keyword>
<feature type="transmembrane region" description="Helical" evidence="1">
    <location>
        <begin position="62"/>
        <end position="82"/>
    </location>
</feature>